<keyword evidence="2" id="KW-1185">Reference proteome</keyword>
<dbReference type="AlphaFoldDB" id="A0A5P3MPJ2"/>
<protein>
    <submittedName>
        <fullName evidence="1">Uncharacterized protein</fullName>
    </submittedName>
</protein>
<evidence type="ECO:0000313" key="1">
    <source>
        <dbReference type="EMBL" id="QEY23330.1"/>
    </source>
</evidence>
<sequence>MKIPFKFSNTNRTQKGCLTEVLQTAFFVLRLAFRPFGGFSSRLAAGCSDFSQTAPYDGTNRRVIKTKL</sequence>
<organism evidence="1 2">
    <name type="scientific">Neisseria animalis</name>
    <dbReference type="NCBI Taxonomy" id="492"/>
    <lineage>
        <taxon>Bacteria</taxon>
        <taxon>Pseudomonadati</taxon>
        <taxon>Pseudomonadota</taxon>
        <taxon>Betaproteobacteria</taxon>
        <taxon>Neisseriales</taxon>
        <taxon>Neisseriaceae</taxon>
        <taxon>Neisseria</taxon>
    </lineage>
</organism>
<dbReference type="EMBL" id="CP031699">
    <property type="protein sequence ID" value="QEY23330.1"/>
    <property type="molecule type" value="Genomic_DNA"/>
</dbReference>
<reference evidence="1 2" key="1">
    <citation type="submission" date="2018-08" db="EMBL/GenBank/DDBJ databases">
        <title>Neisseria animalis ATCC 49930 complete genome.</title>
        <authorList>
            <person name="Veseli I.A."/>
            <person name="Mascarenhas dos Santos A.C."/>
            <person name="Buttler R."/>
            <person name="Pombert J.-F."/>
        </authorList>
    </citation>
    <scope>NUCLEOTIDE SEQUENCE [LARGE SCALE GENOMIC DNA]</scope>
    <source>
        <strain evidence="1 2">ATCC 49930</strain>
    </source>
</reference>
<proteinExistence type="predicted"/>
<evidence type="ECO:0000313" key="2">
    <source>
        <dbReference type="Proteomes" id="UP000325536"/>
    </source>
</evidence>
<accession>A0A5P3MPJ2</accession>
<gene>
    <name evidence="1" type="ORF">D0T90_01455</name>
</gene>
<name>A0A5P3MPJ2_NEIAN</name>
<dbReference type="KEGG" id="naq:D0T90_01455"/>
<dbReference type="Proteomes" id="UP000325536">
    <property type="component" value="Chromosome"/>
</dbReference>